<accession>J9G4H6</accession>
<sequence>MLFCFRDSGIRKGRHFMILKWRLFLFPETTATIRNEVKS</sequence>
<dbReference type="AlphaFoldDB" id="J9G4H6"/>
<organism evidence="1">
    <name type="scientific">gut metagenome</name>
    <dbReference type="NCBI Taxonomy" id="749906"/>
    <lineage>
        <taxon>unclassified sequences</taxon>
        <taxon>metagenomes</taxon>
        <taxon>organismal metagenomes</taxon>
    </lineage>
</organism>
<gene>
    <name evidence="1" type="ORF">EVA_10130</name>
</gene>
<protein>
    <submittedName>
        <fullName evidence="1">Uncharacterized protein</fullName>
    </submittedName>
</protein>
<reference evidence="1" key="1">
    <citation type="journal article" date="2012" name="PLoS ONE">
        <title>Gene sets for utilization of primary and secondary nutrition supplies in the distal gut of endangered iberian lynx.</title>
        <authorList>
            <person name="Alcaide M."/>
            <person name="Messina E."/>
            <person name="Richter M."/>
            <person name="Bargiela R."/>
            <person name="Peplies J."/>
            <person name="Huws S.A."/>
            <person name="Newbold C.J."/>
            <person name="Golyshin P.N."/>
            <person name="Simon M.A."/>
            <person name="Lopez G."/>
            <person name="Yakimov M.M."/>
            <person name="Ferrer M."/>
        </authorList>
    </citation>
    <scope>NUCLEOTIDE SEQUENCE</scope>
</reference>
<name>J9G4H6_9ZZZZ</name>
<proteinExistence type="predicted"/>
<evidence type="ECO:0000313" key="1">
    <source>
        <dbReference type="EMBL" id="EJX01764.1"/>
    </source>
</evidence>
<comment type="caution">
    <text evidence="1">The sequence shown here is derived from an EMBL/GenBank/DDBJ whole genome shotgun (WGS) entry which is preliminary data.</text>
</comment>
<dbReference type="EMBL" id="AMCI01002827">
    <property type="protein sequence ID" value="EJX01764.1"/>
    <property type="molecule type" value="Genomic_DNA"/>
</dbReference>